<evidence type="ECO:0000313" key="3">
    <source>
        <dbReference type="Proteomes" id="UP000753802"/>
    </source>
</evidence>
<evidence type="ECO:0000313" key="2">
    <source>
        <dbReference type="EMBL" id="NCI51678.1"/>
    </source>
</evidence>
<sequence>MNLFYWIEENKLKWTAATIVAGVLLHVFGNDFWSSFGCGTWITTGLLFAVESFKKQKVSKTKI</sequence>
<comment type="caution">
    <text evidence="2">The sequence shown here is derived from an EMBL/GenBank/DDBJ whole genome shotgun (WGS) entry which is preliminary data.</text>
</comment>
<keyword evidence="1" id="KW-1133">Transmembrane helix</keyword>
<name>A0ABW9ZWZ7_9BACT</name>
<keyword evidence="3" id="KW-1185">Reference proteome</keyword>
<feature type="transmembrane region" description="Helical" evidence="1">
    <location>
        <begin position="12"/>
        <end position="28"/>
    </location>
</feature>
<keyword evidence="1" id="KW-0472">Membrane</keyword>
<dbReference type="RefSeq" id="WP_161819951.1">
    <property type="nucleotide sequence ID" value="NZ_JAACJS010000015.1"/>
</dbReference>
<protein>
    <submittedName>
        <fullName evidence="2">Uncharacterized protein</fullName>
    </submittedName>
</protein>
<gene>
    <name evidence="2" type="ORF">GWC95_17270</name>
</gene>
<accession>A0ABW9ZWZ7</accession>
<proteinExistence type="predicted"/>
<evidence type="ECO:0000256" key="1">
    <source>
        <dbReference type="SAM" id="Phobius"/>
    </source>
</evidence>
<organism evidence="2 3">
    <name type="scientific">Sediminibacterium roseum</name>
    <dbReference type="NCBI Taxonomy" id="1978412"/>
    <lineage>
        <taxon>Bacteria</taxon>
        <taxon>Pseudomonadati</taxon>
        <taxon>Bacteroidota</taxon>
        <taxon>Chitinophagia</taxon>
        <taxon>Chitinophagales</taxon>
        <taxon>Chitinophagaceae</taxon>
        <taxon>Sediminibacterium</taxon>
    </lineage>
</organism>
<reference evidence="2 3" key="1">
    <citation type="submission" date="2020-01" db="EMBL/GenBank/DDBJ databases">
        <title>Genome analysis.</title>
        <authorList>
            <person name="Wu S."/>
            <person name="Wang G."/>
        </authorList>
    </citation>
    <scope>NUCLEOTIDE SEQUENCE [LARGE SCALE GENOMIC DNA]</scope>
    <source>
        <strain evidence="2 3">SYL130</strain>
    </source>
</reference>
<dbReference type="Proteomes" id="UP000753802">
    <property type="component" value="Unassembled WGS sequence"/>
</dbReference>
<feature type="transmembrane region" description="Helical" evidence="1">
    <location>
        <begin position="34"/>
        <end position="53"/>
    </location>
</feature>
<keyword evidence="1" id="KW-0812">Transmembrane</keyword>
<dbReference type="EMBL" id="JAACJS010000015">
    <property type="protein sequence ID" value="NCI51678.1"/>
    <property type="molecule type" value="Genomic_DNA"/>
</dbReference>